<accession>A0A939G3K8</accession>
<comment type="caution">
    <text evidence="3">The sequence shown here is derived from an EMBL/GenBank/DDBJ whole genome shotgun (WGS) entry which is preliminary data.</text>
</comment>
<dbReference type="Proteomes" id="UP000664795">
    <property type="component" value="Unassembled WGS sequence"/>
</dbReference>
<gene>
    <name evidence="3" type="ORF">J2I48_00050</name>
</gene>
<reference evidence="3 4" key="1">
    <citation type="submission" date="2021-03" db="EMBL/GenBank/DDBJ databases">
        <title>Fibrella sp. HMF5036 genome sequencing and assembly.</title>
        <authorList>
            <person name="Kang H."/>
            <person name="Kim H."/>
            <person name="Bae S."/>
            <person name="Joh K."/>
        </authorList>
    </citation>
    <scope>NUCLEOTIDE SEQUENCE [LARGE SCALE GENOMIC DNA]</scope>
    <source>
        <strain evidence="3 4">HMF5036</strain>
    </source>
</reference>
<protein>
    <submittedName>
        <fullName evidence="3">AAA family ATPase</fullName>
    </submittedName>
</protein>
<name>A0A939G3K8_9BACT</name>
<feature type="domain" description="Endonuclease GajA/Old nuclease/RecF-like AAA" evidence="1">
    <location>
        <begin position="1"/>
        <end position="82"/>
    </location>
</feature>
<sequence>MYIDKIEITNIRAIEQFEMTFTQHAGWHVLIGENGSGKSSFVKAVAACLIDDESPAVRENMFEWPRDADNTSRINIEFIKPHISYKLDFISLPLSQSAIRLFTGNSTPIPKQEFSMAFGPFRRFTGGRSEDASIFKSHPKAAAHLSAFGEDIGLTEALTFIRELYIQKIDNKSDGRELAGIERFVNESNLLQPGVIIEKVDSTGIFFRDANGNSVPATQLSDGYRSILSLTFEMFREMVRLFSVDKVFANIEKGEMIIDTEGVVLIDEADAHLHPTWQTRIGQWFVEHFPNIQFIVTTHSPLICRGAEKRGSIWRLAAPGSDEQSGEITGIERDRLIYGDVSEAYGTGAFGDNVNQGEAGVKLAQEVARLNVKSVKGTITKEEQQRLFELRAKLPTAG</sequence>
<evidence type="ECO:0000259" key="2">
    <source>
        <dbReference type="Pfam" id="PF13304"/>
    </source>
</evidence>
<feature type="domain" description="ATPase AAA-type core" evidence="2">
    <location>
        <begin position="166"/>
        <end position="304"/>
    </location>
</feature>
<dbReference type="InterPro" id="IPR027417">
    <property type="entry name" value="P-loop_NTPase"/>
</dbReference>
<keyword evidence="4" id="KW-1185">Reference proteome</keyword>
<dbReference type="GO" id="GO:0016887">
    <property type="term" value="F:ATP hydrolysis activity"/>
    <property type="evidence" value="ECO:0007669"/>
    <property type="project" value="InterPro"/>
</dbReference>
<evidence type="ECO:0000259" key="1">
    <source>
        <dbReference type="Pfam" id="PF13175"/>
    </source>
</evidence>
<dbReference type="RefSeq" id="WP_207333334.1">
    <property type="nucleotide sequence ID" value="NZ_JAFMYU010000001.1"/>
</dbReference>
<organism evidence="3 4">
    <name type="scientific">Fibrella aquatilis</name>
    <dbReference type="NCBI Taxonomy" id="2817059"/>
    <lineage>
        <taxon>Bacteria</taxon>
        <taxon>Pseudomonadati</taxon>
        <taxon>Bacteroidota</taxon>
        <taxon>Cytophagia</taxon>
        <taxon>Cytophagales</taxon>
        <taxon>Spirosomataceae</taxon>
        <taxon>Fibrella</taxon>
    </lineage>
</organism>
<dbReference type="Pfam" id="PF13304">
    <property type="entry name" value="AAA_21"/>
    <property type="match status" value="1"/>
</dbReference>
<proteinExistence type="predicted"/>
<dbReference type="EMBL" id="JAFMYU010000001">
    <property type="protein sequence ID" value="MBO0929361.1"/>
    <property type="molecule type" value="Genomic_DNA"/>
</dbReference>
<dbReference type="InterPro" id="IPR003959">
    <property type="entry name" value="ATPase_AAA_core"/>
</dbReference>
<evidence type="ECO:0000313" key="3">
    <source>
        <dbReference type="EMBL" id="MBO0929361.1"/>
    </source>
</evidence>
<dbReference type="Pfam" id="PF13175">
    <property type="entry name" value="AAA_15"/>
    <property type="match status" value="1"/>
</dbReference>
<dbReference type="PANTHER" id="PTHR43581:SF2">
    <property type="entry name" value="EXCINUCLEASE ATPASE SUBUNIT"/>
    <property type="match status" value="1"/>
</dbReference>
<dbReference type="PANTHER" id="PTHR43581">
    <property type="entry name" value="ATP/GTP PHOSPHATASE"/>
    <property type="match status" value="1"/>
</dbReference>
<dbReference type="InterPro" id="IPR051396">
    <property type="entry name" value="Bact_Antivir_Def_Nuclease"/>
</dbReference>
<evidence type="ECO:0000313" key="4">
    <source>
        <dbReference type="Proteomes" id="UP000664795"/>
    </source>
</evidence>
<dbReference type="InterPro" id="IPR041685">
    <property type="entry name" value="AAA_GajA/Old/RecF-like"/>
</dbReference>
<dbReference type="AlphaFoldDB" id="A0A939G3K8"/>
<dbReference type="Gene3D" id="3.40.50.300">
    <property type="entry name" value="P-loop containing nucleotide triphosphate hydrolases"/>
    <property type="match status" value="2"/>
</dbReference>
<dbReference type="SUPFAM" id="SSF52540">
    <property type="entry name" value="P-loop containing nucleoside triphosphate hydrolases"/>
    <property type="match status" value="1"/>
</dbReference>
<dbReference type="GO" id="GO:0005524">
    <property type="term" value="F:ATP binding"/>
    <property type="evidence" value="ECO:0007669"/>
    <property type="project" value="InterPro"/>
</dbReference>